<gene>
    <name evidence="2" type="ORF">SAMN05661044_02847</name>
</gene>
<name>A0A1H7R603_OLID1</name>
<dbReference type="OrthoDB" id="1120992at2"/>
<reference evidence="3" key="1">
    <citation type="submission" date="2016-10" db="EMBL/GenBank/DDBJ databases">
        <authorList>
            <person name="Varghese N."/>
            <person name="Submissions S."/>
        </authorList>
    </citation>
    <scope>NUCLEOTIDE SEQUENCE [LARGE SCALE GENOMIC DNA]</scope>
    <source>
        <strain evidence="3">DSM 18733</strain>
    </source>
</reference>
<keyword evidence="3" id="KW-1185">Reference proteome</keyword>
<dbReference type="AlphaFoldDB" id="A0A1H7R603"/>
<evidence type="ECO:0000259" key="1">
    <source>
        <dbReference type="Pfam" id="PF08818"/>
    </source>
</evidence>
<dbReference type="Proteomes" id="UP000199421">
    <property type="component" value="Unassembled WGS sequence"/>
</dbReference>
<proteinExistence type="predicted"/>
<feature type="domain" description="YdhG-like" evidence="1">
    <location>
        <begin position="20"/>
        <end position="119"/>
    </location>
</feature>
<evidence type="ECO:0000313" key="3">
    <source>
        <dbReference type="Proteomes" id="UP000199421"/>
    </source>
</evidence>
<dbReference type="EMBL" id="FOAF01000002">
    <property type="protein sequence ID" value="SEL55438.1"/>
    <property type="molecule type" value="Genomic_DNA"/>
</dbReference>
<sequence>MKIRNLVDLFVVLPEEEKIIVDVLRQIIIETLPEYCKEKISYNVPFFYGNKGICIIWPSTVPRGGVKKGVLLGFWYGYKLNDQDRFLSHGTNKQIFYKIYETAAEIDEKPIKKLLKEAIKLDSTFKKISSRNYPRKSSDFDGD</sequence>
<protein>
    <recommendedName>
        <fullName evidence="1">YdhG-like domain-containing protein</fullName>
    </recommendedName>
</protein>
<organism evidence="2 3">
    <name type="scientific">Olivibacter domesticus</name>
    <name type="common">Pseudosphingobacterium domesticum</name>
    <dbReference type="NCBI Taxonomy" id="407022"/>
    <lineage>
        <taxon>Bacteria</taxon>
        <taxon>Pseudomonadati</taxon>
        <taxon>Bacteroidota</taxon>
        <taxon>Sphingobacteriia</taxon>
        <taxon>Sphingobacteriales</taxon>
        <taxon>Sphingobacteriaceae</taxon>
        <taxon>Olivibacter</taxon>
    </lineage>
</organism>
<evidence type="ECO:0000313" key="2">
    <source>
        <dbReference type="EMBL" id="SEL55438.1"/>
    </source>
</evidence>
<dbReference type="RefSeq" id="WP_093325469.1">
    <property type="nucleotide sequence ID" value="NZ_FOAF01000002.1"/>
</dbReference>
<dbReference type="Pfam" id="PF08818">
    <property type="entry name" value="DUF1801"/>
    <property type="match status" value="1"/>
</dbReference>
<dbReference type="InterPro" id="IPR014922">
    <property type="entry name" value="YdhG-like"/>
</dbReference>
<accession>A0A1H7R603</accession>
<dbReference type="SUPFAM" id="SSF159888">
    <property type="entry name" value="YdhG-like"/>
    <property type="match status" value="1"/>
</dbReference>